<name>X1Q4F1_9ZZZZ</name>
<gene>
    <name evidence="1" type="ORF">S12H4_01652</name>
</gene>
<organism evidence="1">
    <name type="scientific">marine sediment metagenome</name>
    <dbReference type="NCBI Taxonomy" id="412755"/>
    <lineage>
        <taxon>unclassified sequences</taxon>
        <taxon>metagenomes</taxon>
        <taxon>ecological metagenomes</taxon>
    </lineage>
</organism>
<evidence type="ECO:0000313" key="1">
    <source>
        <dbReference type="EMBL" id="GAI63098.1"/>
    </source>
</evidence>
<reference evidence="1" key="1">
    <citation type="journal article" date="2014" name="Front. Microbiol.">
        <title>High frequency of phylogenetically diverse reductive dehalogenase-homologous genes in deep subseafloor sedimentary metagenomes.</title>
        <authorList>
            <person name="Kawai M."/>
            <person name="Futagami T."/>
            <person name="Toyoda A."/>
            <person name="Takaki Y."/>
            <person name="Nishi S."/>
            <person name="Hori S."/>
            <person name="Arai W."/>
            <person name="Tsubouchi T."/>
            <person name="Morono Y."/>
            <person name="Uchiyama I."/>
            <person name="Ito T."/>
            <person name="Fujiyama A."/>
            <person name="Inagaki F."/>
            <person name="Takami H."/>
        </authorList>
    </citation>
    <scope>NUCLEOTIDE SEQUENCE</scope>
    <source>
        <strain evidence="1">Expedition CK06-06</strain>
    </source>
</reference>
<accession>X1Q4F1</accession>
<protein>
    <submittedName>
        <fullName evidence="1">Uncharacterized protein</fullName>
    </submittedName>
</protein>
<dbReference type="EMBL" id="BARW01000347">
    <property type="protein sequence ID" value="GAI63098.1"/>
    <property type="molecule type" value="Genomic_DNA"/>
</dbReference>
<sequence>MTTGVDLRLAVLTGVEPAVVTGIDFMVTGVDIAVVTGIGILCGDLEATGAGFDIISVATTTKALCNASAIEQFSLWLIVLMKA</sequence>
<proteinExistence type="predicted"/>
<dbReference type="AlphaFoldDB" id="X1Q4F1"/>
<comment type="caution">
    <text evidence="1">The sequence shown here is derived from an EMBL/GenBank/DDBJ whole genome shotgun (WGS) entry which is preliminary data.</text>
</comment>